<evidence type="ECO:0008006" key="3">
    <source>
        <dbReference type="Google" id="ProtNLM"/>
    </source>
</evidence>
<gene>
    <name evidence="1" type="ORF">J2Z32_001347</name>
</gene>
<dbReference type="Proteomes" id="UP001519272">
    <property type="component" value="Unassembled WGS sequence"/>
</dbReference>
<proteinExistence type="predicted"/>
<reference evidence="1 2" key="1">
    <citation type="submission" date="2021-03" db="EMBL/GenBank/DDBJ databases">
        <title>Genomic Encyclopedia of Type Strains, Phase IV (KMG-IV): sequencing the most valuable type-strain genomes for metagenomic binning, comparative biology and taxonomic classification.</title>
        <authorList>
            <person name="Goeker M."/>
        </authorList>
    </citation>
    <scope>NUCLEOTIDE SEQUENCE [LARGE SCALE GENOMIC DNA]</scope>
    <source>
        <strain evidence="1 2">DSM 14349</strain>
    </source>
</reference>
<comment type="caution">
    <text evidence="1">The sequence shown here is derived from an EMBL/GenBank/DDBJ whole genome shotgun (WGS) entry which is preliminary data.</text>
</comment>
<accession>A0ABS4FQW7</accession>
<dbReference type="EMBL" id="JAGGKG010000005">
    <property type="protein sequence ID" value="MBP1904723.1"/>
    <property type="molecule type" value="Genomic_DNA"/>
</dbReference>
<sequence length="77" mass="9008">MALGWLGRTRSIRQDAAHDAGTVTALQTDLEYIRRGVDDIRLDQRVQSQRIDVLSERVTRIEESSKQMHKRMDRIEE</sequence>
<organism evidence="1 2">
    <name type="scientific">Paenibacillus turicensis</name>
    <dbReference type="NCBI Taxonomy" id="160487"/>
    <lineage>
        <taxon>Bacteria</taxon>
        <taxon>Bacillati</taxon>
        <taxon>Bacillota</taxon>
        <taxon>Bacilli</taxon>
        <taxon>Bacillales</taxon>
        <taxon>Paenibacillaceae</taxon>
        <taxon>Paenibacillus</taxon>
    </lineage>
</organism>
<protein>
    <recommendedName>
        <fullName evidence="3">t-SNARE coiled-coil homology domain-containing protein</fullName>
    </recommendedName>
</protein>
<evidence type="ECO:0000313" key="2">
    <source>
        <dbReference type="Proteomes" id="UP001519272"/>
    </source>
</evidence>
<name>A0ABS4FQW7_9BACL</name>
<keyword evidence="2" id="KW-1185">Reference proteome</keyword>
<evidence type="ECO:0000313" key="1">
    <source>
        <dbReference type="EMBL" id="MBP1904723.1"/>
    </source>
</evidence>
<dbReference type="RefSeq" id="WP_245251267.1">
    <property type="nucleotide sequence ID" value="NZ_JAGGKG010000005.1"/>
</dbReference>